<gene>
    <name evidence="4" type="ORF">Vretimale_2625</name>
</gene>
<feature type="region of interest" description="Disordered" evidence="2">
    <location>
        <begin position="30"/>
        <end position="56"/>
    </location>
</feature>
<name>A0A8J4DCH5_9CHLO</name>
<evidence type="ECO:0000256" key="2">
    <source>
        <dbReference type="SAM" id="MobiDB-lite"/>
    </source>
</evidence>
<accession>A0A8J4DCH5</accession>
<feature type="domain" description="Right handed beta helix" evidence="3">
    <location>
        <begin position="170"/>
        <end position="316"/>
    </location>
</feature>
<feature type="compositionally biased region" description="Low complexity" evidence="2">
    <location>
        <begin position="31"/>
        <end position="56"/>
    </location>
</feature>
<dbReference type="Gene3D" id="2.160.20.10">
    <property type="entry name" value="Single-stranded right-handed beta-helix, Pectin lyase-like"/>
    <property type="match status" value="1"/>
</dbReference>
<dbReference type="InterPro" id="IPR039448">
    <property type="entry name" value="Beta_helix"/>
</dbReference>
<dbReference type="InterPro" id="IPR012334">
    <property type="entry name" value="Pectin_lyas_fold"/>
</dbReference>
<dbReference type="InterPro" id="IPR006626">
    <property type="entry name" value="PbH1"/>
</dbReference>
<dbReference type="PANTHER" id="PTHR22990:SF15">
    <property type="entry name" value="F-BOX ONLY PROTEIN 10"/>
    <property type="match status" value="1"/>
</dbReference>
<dbReference type="EMBL" id="BNCQ01000004">
    <property type="protein sequence ID" value="GIL96888.1"/>
    <property type="molecule type" value="Genomic_DNA"/>
</dbReference>
<dbReference type="InterPro" id="IPR011050">
    <property type="entry name" value="Pectin_lyase_fold/virulence"/>
</dbReference>
<comment type="caution">
    <text evidence="4">The sequence shown here is derived from an EMBL/GenBank/DDBJ whole genome shotgun (WGS) entry which is preliminary data.</text>
</comment>
<dbReference type="SUPFAM" id="SSF51126">
    <property type="entry name" value="Pectin lyase-like"/>
    <property type="match status" value="1"/>
</dbReference>
<keyword evidence="1" id="KW-0677">Repeat</keyword>
<evidence type="ECO:0000259" key="3">
    <source>
        <dbReference type="Pfam" id="PF13229"/>
    </source>
</evidence>
<proteinExistence type="predicted"/>
<dbReference type="Proteomes" id="UP000722791">
    <property type="component" value="Unassembled WGS sequence"/>
</dbReference>
<dbReference type="SMART" id="SM00710">
    <property type="entry name" value="PbH1"/>
    <property type="match status" value="4"/>
</dbReference>
<dbReference type="OrthoDB" id="427974at2759"/>
<dbReference type="InterPro" id="IPR051550">
    <property type="entry name" value="SCF-Subunits/Alg-Epimerases"/>
</dbReference>
<evidence type="ECO:0000313" key="4">
    <source>
        <dbReference type="EMBL" id="GIL96888.1"/>
    </source>
</evidence>
<protein>
    <recommendedName>
        <fullName evidence="3">Right handed beta helix domain-containing protein</fullName>
    </recommendedName>
</protein>
<evidence type="ECO:0000256" key="1">
    <source>
        <dbReference type="ARBA" id="ARBA00022737"/>
    </source>
</evidence>
<dbReference type="AlphaFoldDB" id="A0A8J4DCH5"/>
<dbReference type="Pfam" id="PF13229">
    <property type="entry name" value="Beta_helix"/>
    <property type="match status" value="1"/>
</dbReference>
<reference evidence="4" key="1">
    <citation type="journal article" date="2021" name="Proc. Natl. Acad. Sci. U.S.A.">
        <title>Three genomes in the algal genus Volvox reveal the fate of a haploid sex-determining region after a transition to homothallism.</title>
        <authorList>
            <person name="Yamamoto K."/>
            <person name="Hamaji T."/>
            <person name="Kawai-Toyooka H."/>
            <person name="Matsuzaki R."/>
            <person name="Takahashi F."/>
            <person name="Nishimura Y."/>
            <person name="Kawachi M."/>
            <person name="Noguchi H."/>
            <person name="Minakuchi Y."/>
            <person name="Umen J.G."/>
            <person name="Toyoda A."/>
            <person name="Nozaki H."/>
        </authorList>
    </citation>
    <scope>NUCLEOTIDE SEQUENCE</scope>
    <source>
        <strain evidence="4">NIES-3785</strain>
    </source>
</reference>
<dbReference type="PANTHER" id="PTHR22990">
    <property type="entry name" value="F-BOX ONLY PROTEIN"/>
    <property type="match status" value="1"/>
</dbReference>
<sequence length="340" mass="35540">MLFMTLMPLPLPVVTEPPSTRNRTATGLILAPSQGGAPSAAAAMAPPTSTEPQQPQSWGPFDPGEVFCYVSPEPLGGAESAFLGPSPLHFRTLAAAVAACPSGAVVLVAAGRYRERLQLSRPVTLRAWPKGARVEVVWETSEPYQSTLEINAPAAGQGEESRGEVVVEGISIRHSSKSVANNYGVYIQGSSPQLTDCDIISATGAGVGIEGASPQLVGCRVHDCARQGIAIFGSYDFGLDPAVDPGMLYGLTGGIIRDCDVYGNALDGVLVRSGASPDLLDNLIHNNAGFGVNLQDCSGRYERNTVYDNARGSVAVSALFDLDPGDLAGSNSLRGLMRRL</sequence>
<organism evidence="4 5">
    <name type="scientific">Volvox reticuliferus</name>
    <dbReference type="NCBI Taxonomy" id="1737510"/>
    <lineage>
        <taxon>Eukaryota</taxon>
        <taxon>Viridiplantae</taxon>
        <taxon>Chlorophyta</taxon>
        <taxon>core chlorophytes</taxon>
        <taxon>Chlorophyceae</taxon>
        <taxon>CS clade</taxon>
        <taxon>Chlamydomonadales</taxon>
        <taxon>Volvocaceae</taxon>
        <taxon>Volvox</taxon>
    </lineage>
</organism>
<evidence type="ECO:0000313" key="5">
    <source>
        <dbReference type="Proteomes" id="UP000722791"/>
    </source>
</evidence>